<dbReference type="OrthoDB" id="338650at2759"/>
<keyword evidence="7" id="KW-1185">Reference proteome</keyword>
<evidence type="ECO:0000256" key="3">
    <source>
        <dbReference type="ARBA" id="ARBA00022777"/>
    </source>
</evidence>
<dbReference type="InterPro" id="IPR038286">
    <property type="entry name" value="IPK_sf"/>
</dbReference>
<dbReference type="GO" id="GO:0005737">
    <property type="term" value="C:cytoplasm"/>
    <property type="evidence" value="ECO:0007669"/>
    <property type="project" value="TreeGrafter"/>
</dbReference>
<comment type="similarity">
    <text evidence="1 4">Belongs to the inositol phosphokinase (IPK) family.</text>
</comment>
<dbReference type="GO" id="GO:0032958">
    <property type="term" value="P:inositol phosphate biosynthetic process"/>
    <property type="evidence" value="ECO:0007669"/>
    <property type="project" value="InterPro"/>
</dbReference>
<dbReference type="InterPro" id="IPR005522">
    <property type="entry name" value="IPK"/>
</dbReference>
<evidence type="ECO:0000256" key="5">
    <source>
        <dbReference type="SAM" id="MobiDB-lite"/>
    </source>
</evidence>
<dbReference type="GO" id="GO:0046854">
    <property type="term" value="P:phosphatidylinositol phosphate biosynthetic process"/>
    <property type="evidence" value="ECO:0007669"/>
    <property type="project" value="TreeGrafter"/>
</dbReference>
<comment type="caution">
    <text evidence="6">The sequence shown here is derived from an EMBL/GenBank/DDBJ whole genome shotgun (WGS) entry which is preliminary data.</text>
</comment>
<dbReference type="Gene3D" id="3.30.470.160">
    <property type="entry name" value="Inositol polyphosphate kinase"/>
    <property type="match status" value="2"/>
</dbReference>
<dbReference type="EC" id="2.7.-.-" evidence="4"/>
<dbReference type="GeneID" id="94836706"/>
<dbReference type="AlphaFoldDB" id="A0A1J4KIU0"/>
<feature type="compositionally biased region" description="Low complexity" evidence="5">
    <location>
        <begin position="163"/>
        <end position="188"/>
    </location>
</feature>
<dbReference type="Proteomes" id="UP000179807">
    <property type="component" value="Unassembled WGS sequence"/>
</dbReference>
<accession>A0A1J4KIU0</accession>
<dbReference type="GO" id="GO:0000828">
    <property type="term" value="F:inositol hexakisphosphate kinase activity"/>
    <property type="evidence" value="ECO:0007669"/>
    <property type="project" value="TreeGrafter"/>
</dbReference>
<evidence type="ECO:0000256" key="2">
    <source>
        <dbReference type="ARBA" id="ARBA00022679"/>
    </source>
</evidence>
<feature type="region of interest" description="Disordered" evidence="5">
    <location>
        <begin position="145"/>
        <end position="240"/>
    </location>
</feature>
<evidence type="ECO:0000256" key="4">
    <source>
        <dbReference type="RuleBase" id="RU363090"/>
    </source>
</evidence>
<dbReference type="PANTHER" id="PTHR12400:SF21">
    <property type="entry name" value="KINASE"/>
    <property type="match status" value="1"/>
</dbReference>
<gene>
    <name evidence="6" type="ORF">TRFO_21488</name>
</gene>
<evidence type="ECO:0000313" key="6">
    <source>
        <dbReference type="EMBL" id="OHT09598.1"/>
    </source>
</evidence>
<dbReference type="VEuPathDB" id="TrichDB:TRFO_21488"/>
<keyword evidence="3 4" id="KW-0418">Kinase</keyword>
<feature type="compositionally biased region" description="Polar residues" evidence="5">
    <location>
        <begin position="145"/>
        <end position="156"/>
    </location>
</feature>
<proteinExistence type="inferred from homology"/>
<reference evidence="6" key="1">
    <citation type="submission" date="2016-10" db="EMBL/GenBank/DDBJ databases">
        <authorList>
            <person name="Benchimol M."/>
            <person name="Almeida L.G."/>
            <person name="Vasconcelos A.T."/>
            <person name="Perreira-Neves A."/>
            <person name="Rosa I.A."/>
            <person name="Tasca T."/>
            <person name="Bogo M.R."/>
            <person name="de Souza W."/>
        </authorList>
    </citation>
    <scope>NUCLEOTIDE SEQUENCE [LARGE SCALE GENOMIC DNA]</scope>
    <source>
        <strain evidence="6">K</strain>
    </source>
</reference>
<name>A0A1J4KIU0_9EUKA</name>
<dbReference type="PANTHER" id="PTHR12400">
    <property type="entry name" value="INOSITOL POLYPHOSPHATE KINASE"/>
    <property type="match status" value="1"/>
</dbReference>
<feature type="compositionally biased region" description="Basic and acidic residues" evidence="5">
    <location>
        <begin position="204"/>
        <end position="222"/>
    </location>
</feature>
<dbReference type="RefSeq" id="XP_068362734.1">
    <property type="nucleotide sequence ID" value="XM_068502002.1"/>
</dbReference>
<evidence type="ECO:0000313" key="7">
    <source>
        <dbReference type="Proteomes" id="UP000179807"/>
    </source>
</evidence>
<dbReference type="GO" id="GO:0005634">
    <property type="term" value="C:nucleus"/>
    <property type="evidence" value="ECO:0007669"/>
    <property type="project" value="TreeGrafter"/>
</dbReference>
<sequence length="370" mass="42210">MIDFVEFLPKKQKDRHNNVTQCVVYPGNVPCIAKINKHNESSIYHFISSLSLKEIVPKHFGTWKLGDEEYLILEDLLSGFSQPNMVDIKLGTRTFDIRTKRRAITKLSNLVNTTTSHDFGFRVTEAVFFKRCQLSPKSKLTNKIKNTLKGNTNNKHIISLKPDNQTNNNNDNQTNDNVNQTNNQTENNNDPHTKNDEMSQTESTSHDTNHAVIHDNDNDNKNHSTNNSHNKSDESCDDEEPFIKYTNVPVSPNIEKSISEVNNLFRSFFTDKHLQTFYKELNKVRDIIIMTKHQFPGFRVYASSLFVAYNASVNNSELRVKIIDLAHVHFDVKKDGGEQDVIQYDDGVVRGLDSLISLVGLALSEKGLLK</sequence>
<dbReference type="EMBL" id="MLAK01000635">
    <property type="protein sequence ID" value="OHT09598.1"/>
    <property type="molecule type" value="Genomic_DNA"/>
</dbReference>
<dbReference type="SUPFAM" id="SSF56104">
    <property type="entry name" value="SAICAR synthase-like"/>
    <property type="match status" value="2"/>
</dbReference>
<organism evidence="6 7">
    <name type="scientific">Tritrichomonas foetus</name>
    <dbReference type="NCBI Taxonomy" id="1144522"/>
    <lineage>
        <taxon>Eukaryota</taxon>
        <taxon>Metamonada</taxon>
        <taxon>Parabasalia</taxon>
        <taxon>Tritrichomonadida</taxon>
        <taxon>Tritrichomonadidae</taxon>
        <taxon>Tritrichomonas</taxon>
    </lineage>
</organism>
<keyword evidence="2 4" id="KW-0808">Transferase</keyword>
<dbReference type="Pfam" id="PF03770">
    <property type="entry name" value="IPK"/>
    <property type="match status" value="2"/>
</dbReference>
<evidence type="ECO:0000256" key="1">
    <source>
        <dbReference type="ARBA" id="ARBA00007374"/>
    </source>
</evidence>
<protein>
    <recommendedName>
        <fullName evidence="4">Kinase</fullName>
        <ecNumber evidence="4">2.7.-.-</ecNumber>
    </recommendedName>
</protein>